<gene>
    <name evidence="3" type="ORF">TPC1_10546</name>
</gene>
<dbReference type="InterPro" id="IPR050836">
    <property type="entry name" value="SDS22/Internalin_LRR"/>
</dbReference>
<sequence>QCDDKSGQQKLLEKYNDLGVTELLLECVYYEWHQNLGLFCQYQNLQKLSLQTNQQFVSFYGLDRLLQQLQSFQFNSMARKSPMFHFNQQFGLKVLRMERSGIQDLQMLTMFPELEELNLSGNKLQNLDGIENCVNLVSLIVYMNQIQDISKIENCTKIKVLNLYKNQIQNTKPLNKLNLLQELTLDNNRIYSVHLDCPKLQTLSISSNRIMYMDEFEFLADSTSLIYFDIDENKINVNDQKEVEKIEFLRKLVEQNQFVLEHGDDQKLRHQMQSPFVRIQLRKTRQSKKQFTMELKCISEKLQGKKLVIHKQIDD</sequence>
<dbReference type="PROSITE" id="PS51450">
    <property type="entry name" value="LRR"/>
    <property type="match status" value="2"/>
</dbReference>
<dbReference type="EMBL" id="GDID01000412">
    <property type="protein sequence ID" value="JAP96194.1"/>
    <property type="molecule type" value="Transcribed_RNA"/>
</dbReference>
<evidence type="ECO:0000256" key="2">
    <source>
        <dbReference type="ARBA" id="ARBA00022737"/>
    </source>
</evidence>
<dbReference type="InterPro" id="IPR001611">
    <property type="entry name" value="Leu-rich_rpt"/>
</dbReference>
<dbReference type="Pfam" id="PF12799">
    <property type="entry name" value="LRR_4"/>
    <property type="match status" value="1"/>
</dbReference>
<dbReference type="SUPFAM" id="SSF52058">
    <property type="entry name" value="L domain-like"/>
    <property type="match status" value="1"/>
</dbReference>
<dbReference type="Gene3D" id="3.80.10.10">
    <property type="entry name" value="Ribonuclease Inhibitor"/>
    <property type="match status" value="1"/>
</dbReference>
<feature type="non-terminal residue" evidence="3">
    <location>
        <position position="1"/>
    </location>
</feature>
<evidence type="ECO:0000256" key="1">
    <source>
        <dbReference type="ARBA" id="ARBA00022614"/>
    </source>
</evidence>
<dbReference type="PANTHER" id="PTHR46652">
    <property type="entry name" value="LEUCINE-RICH REPEAT AND IQ DOMAIN-CONTAINING PROTEIN 1-RELATED"/>
    <property type="match status" value="1"/>
</dbReference>
<organism evidence="3">
    <name type="scientific">Trepomonas sp. PC1</name>
    <dbReference type="NCBI Taxonomy" id="1076344"/>
    <lineage>
        <taxon>Eukaryota</taxon>
        <taxon>Metamonada</taxon>
        <taxon>Diplomonadida</taxon>
        <taxon>Hexamitidae</taxon>
        <taxon>Hexamitinae</taxon>
        <taxon>Trepomonas</taxon>
    </lineage>
</organism>
<dbReference type="PANTHER" id="PTHR46652:SF3">
    <property type="entry name" value="LEUCINE-RICH REPEAT-CONTAINING PROTEIN 9"/>
    <property type="match status" value="1"/>
</dbReference>
<dbReference type="AlphaFoldDB" id="A0A146KK50"/>
<name>A0A146KK50_9EUKA</name>
<keyword evidence="1" id="KW-0433">Leucine-rich repeat</keyword>
<feature type="non-terminal residue" evidence="3">
    <location>
        <position position="315"/>
    </location>
</feature>
<reference evidence="3" key="1">
    <citation type="submission" date="2015-07" db="EMBL/GenBank/DDBJ databases">
        <title>Adaptation to a free-living lifestyle via gene acquisitions in the diplomonad Trepomonas sp. PC1.</title>
        <authorList>
            <person name="Xu F."/>
            <person name="Jerlstrom-Hultqvist J."/>
            <person name="Kolisko M."/>
            <person name="Simpson A.G.B."/>
            <person name="Roger A.J."/>
            <person name="Svard S.G."/>
            <person name="Andersson J.O."/>
        </authorList>
    </citation>
    <scope>NUCLEOTIDE SEQUENCE</scope>
    <source>
        <strain evidence="3">PC1</strain>
    </source>
</reference>
<keyword evidence="2" id="KW-0677">Repeat</keyword>
<accession>A0A146KK50</accession>
<proteinExistence type="predicted"/>
<dbReference type="InterPro" id="IPR032675">
    <property type="entry name" value="LRR_dom_sf"/>
</dbReference>
<dbReference type="InterPro" id="IPR025875">
    <property type="entry name" value="Leu-rich_rpt_4"/>
</dbReference>
<protein>
    <submittedName>
        <fullName evidence="3">Leucine rich repeats-containing protein</fullName>
    </submittedName>
</protein>
<evidence type="ECO:0000313" key="3">
    <source>
        <dbReference type="EMBL" id="JAP96194.1"/>
    </source>
</evidence>